<dbReference type="KEGG" id="mmaz:MmTuc01_1401"/>
<keyword evidence="1" id="KW-0808">Transferase</keyword>
<dbReference type="GO" id="GO:0032259">
    <property type="term" value="P:methylation"/>
    <property type="evidence" value="ECO:0007669"/>
    <property type="project" value="UniProtKB-KW"/>
</dbReference>
<proteinExistence type="predicted"/>
<evidence type="ECO:0000313" key="2">
    <source>
        <dbReference type="Proteomes" id="UP000011718"/>
    </source>
</evidence>
<protein>
    <submittedName>
        <fullName evidence="1">5-methyltetrahydropteroyltriglutamate--homocysteine methyltransferase</fullName>
    </submittedName>
</protein>
<dbReference type="GO" id="GO:0008168">
    <property type="term" value="F:methyltransferase activity"/>
    <property type="evidence" value="ECO:0007669"/>
    <property type="project" value="UniProtKB-KW"/>
</dbReference>
<dbReference type="InterPro" id="IPR038071">
    <property type="entry name" value="UROD/MetE-like_sf"/>
</dbReference>
<dbReference type="SUPFAM" id="SSF51726">
    <property type="entry name" value="UROD/MetE-like"/>
    <property type="match status" value="1"/>
</dbReference>
<keyword evidence="1" id="KW-0489">Methyltransferase</keyword>
<dbReference type="BioCyc" id="MMAZ1236903:G139K-1343-MONOMER"/>
<dbReference type="Proteomes" id="UP000011718">
    <property type="component" value="Chromosome"/>
</dbReference>
<dbReference type="Gene3D" id="3.20.20.210">
    <property type="match status" value="1"/>
</dbReference>
<dbReference type="CDD" id="cd03310">
    <property type="entry name" value="CIMS_like"/>
    <property type="match status" value="1"/>
</dbReference>
<gene>
    <name evidence="1" type="ORF">MmTuc01_1401</name>
</gene>
<dbReference type="AlphaFoldDB" id="M1Q9A0"/>
<sequence length="350" mass="39708">MKEIIFDDIGSYPLPEGVSREWVQNAFKTRTEDEKLFTVINDAFQQKIDAGVEVPTYPQYQDMNEQFLKVIRDSNCTDSPFEVKLECARIEELEAIETVAKAYKEKFGETLKVRICVTGPTELYLKEFGGTRYTDIYTLFAKSINRFVRNSMKSAKHFKIATVSIDEPSIGLNPELAFDENDVISALTEASKAASKWGADVEIHLHSPLYYNYACETTTINVIGVESAGTPSYLELIDKKMLEDTDSFLRIGIARTDIFSLAGILNEKYCTNIWKDQQYIPEIVSQLETPEVIEKRLKLAYRRFGSLIKYVGPDCGLGSWPNQRIAFILLSNVAQGIKNLLPVNLIKLVY</sequence>
<dbReference type="EMBL" id="CP004144">
    <property type="protein sequence ID" value="AGF96778.1"/>
    <property type="molecule type" value="Genomic_DNA"/>
</dbReference>
<dbReference type="NCBIfam" id="NF004712">
    <property type="entry name" value="PRK06052.1"/>
    <property type="match status" value="1"/>
</dbReference>
<accession>M1Q9A0</accession>
<dbReference type="HOGENOM" id="CLU_893117_0_0_2"/>
<evidence type="ECO:0000313" key="1">
    <source>
        <dbReference type="EMBL" id="AGF96778.1"/>
    </source>
</evidence>
<name>M1Q9A0_METMZ</name>
<reference evidence="1 2" key="1">
    <citation type="journal article" date="2013" name="Genome Announc.">
        <title>Complete Genome of a Methanosarcina mazei Strain Isolated from Sediment Samples from an Amazonian Flooded Area.</title>
        <authorList>
            <person name="Assis das Gracas D."/>
            <person name="Thiago Juca Ramos R."/>
            <person name="Vieira Araujo A.C."/>
            <person name="Zahlouth R."/>
            <person name="Ribeiro Carneiro A."/>
            <person name="Souza Lopes T."/>
            <person name="Azevedo Barauna R."/>
            <person name="Azevedo V."/>
            <person name="Cruz Schneider M.P."/>
            <person name="Pellizari V.H."/>
            <person name="Silva A."/>
        </authorList>
    </citation>
    <scope>NUCLEOTIDE SEQUENCE [LARGE SCALE GENOMIC DNA]</scope>
    <source>
        <strain evidence="1 2">Tuc01</strain>
    </source>
</reference>
<organism evidence="1 2">
    <name type="scientific">Methanosarcina mazei Tuc01</name>
    <dbReference type="NCBI Taxonomy" id="1236903"/>
    <lineage>
        <taxon>Archaea</taxon>
        <taxon>Methanobacteriati</taxon>
        <taxon>Methanobacteriota</taxon>
        <taxon>Stenosarchaea group</taxon>
        <taxon>Methanomicrobia</taxon>
        <taxon>Methanosarcinales</taxon>
        <taxon>Methanosarcinaceae</taxon>
        <taxon>Methanosarcina</taxon>
    </lineage>
</organism>